<evidence type="ECO:0000256" key="1">
    <source>
        <dbReference type="ARBA" id="ARBA00010254"/>
    </source>
</evidence>
<dbReference type="GO" id="GO:0006412">
    <property type="term" value="P:translation"/>
    <property type="evidence" value="ECO:0007669"/>
    <property type="project" value="UniProtKB-UniRule"/>
</dbReference>
<dbReference type="InterPro" id="IPR019984">
    <property type="entry name" value="Ribosomal_uS17_bact/chlr"/>
</dbReference>
<dbReference type="Proteomes" id="UP000786662">
    <property type="component" value="Unassembled WGS sequence"/>
</dbReference>
<dbReference type="NCBIfam" id="TIGR03635">
    <property type="entry name" value="uS17_bact"/>
    <property type="match status" value="1"/>
</dbReference>
<evidence type="ECO:0000313" key="9">
    <source>
        <dbReference type="EMBL" id="MBI2465658.1"/>
    </source>
</evidence>
<dbReference type="PRINTS" id="PR00973">
    <property type="entry name" value="RIBOSOMALS17"/>
</dbReference>
<evidence type="ECO:0000256" key="7">
    <source>
        <dbReference type="RuleBase" id="RU003872"/>
    </source>
</evidence>
<dbReference type="CDD" id="cd00364">
    <property type="entry name" value="Ribosomal_uS17"/>
    <property type="match status" value="1"/>
</dbReference>
<dbReference type="Gene3D" id="2.40.50.140">
    <property type="entry name" value="Nucleic acid-binding proteins"/>
    <property type="match status" value="1"/>
</dbReference>
<dbReference type="AlphaFoldDB" id="A0A931YD04"/>
<dbReference type="PANTHER" id="PTHR10744">
    <property type="entry name" value="40S RIBOSOMAL PROTEIN S11 FAMILY MEMBER"/>
    <property type="match status" value="1"/>
</dbReference>
<evidence type="ECO:0000256" key="3">
    <source>
        <dbReference type="ARBA" id="ARBA00022884"/>
    </source>
</evidence>
<dbReference type="SUPFAM" id="SSF50249">
    <property type="entry name" value="Nucleic acid-binding proteins"/>
    <property type="match status" value="1"/>
</dbReference>
<dbReference type="EMBL" id="JACOYY010000062">
    <property type="protein sequence ID" value="MBI2052434.1"/>
    <property type="molecule type" value="Genomic_DNA"/>
</dbReference>
<keyword evidence="5 6" id="KW-0687">Ribonucleoprotein</keyword>
<keyword evidence="4 6" id="KW-0689">Ribosomal protein</keyword>
<dbReference type="EMBL" id="JACPHQ010000002">
    <property type="protein sequence ID" value="MBI2465658.1"/>
    <property type="molecule type" value="Genomic_DNA"/>
</dbReference>
<dbReference type="GO" id="GO:0022627">
    <property type="term" value="C:cytosolic small ribosomal subunit"/>
    <property type="evidence" value="ECO:0007669"/>
    <property type="project" value="UniProtKB-UniRule"/>
</dbReference>
<keyword evidence="3 6" id="KW-0694">RNA-binding</keyword>
<evidence type="ECO:0000313" key="10">
    <source>
        <dbReference type="Proteomes" id="UP000709672"/>
    </source>
</evidence>
<proteinExistence type="inferred from homology"/>
<comment type="subunit">
    <text evidence="6">Part of the 30S ribosomal subunit.</text>
</comment>
<accession>A0A931YD04</accession>
<dbReference type="PANTHER" id="PTHR10744:SF1">
    <property type="entry name" value="SMALL RIBOSOMAL SUBUNIT PROTEIN US17M"/>
    <property type="match status" value="1"/>
</dbReference>
<dbReference type="Proteomes" id="UP000709672">
    <property type="component" value="Unassembled WGS sequence"/>
</dbReference>
<organism evidence="9 10">
    <name type="scientific">Candidatus Sungiibacteriota bacterium</name>
    <dbReference type="NCBI Taxonomy" id="2750080"/>
    <lineage>
        <taxon>Bacteria</taxon>
        <taxon>Candidatus Sungiibacteriota</taxon>
    </lineage>
</organism>
<sequence>MSKRILKGRVVSHKMKKTAVVEVISLKTHPKYRKKIKSTKKYKAHHEDLVLNVGDEVTIEESRPISKDKHWAIKEIISSHKSVSVGEEIIN</sequence>
<dbReference type="PROSITE" id="PS00056">
    <property type="entry name" value="RIBOSOMAL_S17"/>
    <property type="match status" value="1"/>
</dbReference>
<comment type="similarity">
    <text evidence="1 6 7">Belongs to the universal ribosomal protein uS17 family.</text>
</comment>
<evidence type="ECO:0000256" key="4">
    <source>
        <dbReference type="ARBA" id="ARBA00022980"/>
    </source>
</evidence>
<evidence type="ECO:0000256" key="6">
    <source>
        <dbReference type="HAMAP-Rule" id="MF_01345"/>
    </source>
</evidence>
<dbReference type="InterPro" id="IPR000266">
    <property type="entry name" value="Ribosomal_uS17"/>
</dbReference>
<protein>
    <recommendedName>
        <fullName evidence="6">Small ribosomal subunit protein uS17</fullName>
    </recommendedName>
</protein>
<evidence type="ECO:0000313" key="8">
    <source>
        <dbReference type="EMBL" id="MBI2052434.1"/>
    </source>
</evidence>
<gene>
    <name evidence="6 9" type="primary">rpsQ</name>
    <name evidence="8" type="ORF">HYT38_02020</name>
    <name evidence="9" type="ORF">HYV66_00260</name>
</gene>
<reference evidence="9" key="1">
    <citation type="submission" date="2020-07" db="EMBL/GenBank/DDBJ databases">
        <title>Huge and variable diversity of episymbiotic CPR bacteria and DPANN archaea in groundwater ecosystems.</title>
        <authorList>
            <person name="He C.Y."/>
            <person name="Keren R."/>
            <person name="Whittaker M."/>
            <person name="Farag I.F."/>
            <person name="Doudna J."/>
            <person name="Cate J.H.D."/>
            <person name="Banfield J.F."/>
        </authorList>
    </citation>
    <scope>NUCLEOTIDE SEQUENCE</scope>
    <source>
        <strain evidence="8">NC_groundwater_191_Ag_S-0.1um_45_8</strain>
        <strain evidence="9">NC_groundwater_418_Ag_B-0.1um_45_10</strain>
    </source>
</reference>
<comment type="caution">
    <text evidence="9">The sequence shown here is derived from an EMBL/GenBank/DDBJ whole genome shotgun (WGS) entry which is preliminary data.</text>
</comment>
<dbReference type="NCBIfam" id="NF004123">
    <property type="entry name" value="PRK05610.1"/>
    <property type="match status" value="1"/>
</dbReference>
<comment type="function">
    <text evidence="6">One of the primary rRNA binding proteins, it binds specifically to the 5'-end of 16S ribosomal RNA.</text>
</comment>
<evidence type="ECO:0000256" key="2">
    <source>
        <dbReference type="ARBA" id="ARBA00022730"/>
    </source>
</evidence>
<dbReference type="InterPro" id="IPR019979">
    <property type="entry name" value="Ribosomal_uS17_CS"/>
</dbReference>
<dbReference type="GO" id="GO:0003735">
    <property type="term" value="F:structural constituent of ribosome"/>
    <property type="evidence" value="ECO:0007669"/>
    <property type="project" value="UniProtKB-UniRule"/>
</dbReference>
<evidence type="ECO:0000256" key="5">
    <source>
        <dbReference type="ARBA" id="ARBA00023274"/>
    </source>
</evidence>
<dbReference type="GO" id="GO:0019843">
    <property type="term" value="F:rRNA binding"/>
    <property type="evidence" value="ECO:0007669"/>
    <property type="project" value="UniProtKB-UniRule"/>
</dbReference>
<name>A0A931YD04_9BACT</name>
<dbReference type="HAMAP" id="MF_01345_B">
    <property type="entry name" value="Ribosomal_uS17_B"/>
    <property type="match status" value="1"/>
</dbReference>
<dbReference type="Pfam" id="PF00366">
    <property type="entry name" value="Ribosomal_S17"/>
    <property type="match status" value="1"/>
</dbReference>
<keyword evidence="2 6" id="KW-0699">rRNA-binding</keyword>
<dbReference type="InterPro" id="IPR012340">
    <property type="entry name" value="NA-bd_OB-fold"/>
</dbReference>